<comment type="similarity">
    <text evidence="1">Belongs to the FMO family.</text>
</comment>
<dbReference type="Gene3D" id="3.50.50.60">
    <property type="entry name" value="FAD/NAD(P)-binding domain"/>
    <property type="match status" value="2"/>
</dbReference>
<keyword evidence="5" id="KW-0560">Oxidoreductase</keyword>
<gene>
    <name evidence="6" type="ORF">CcCBS67573_g00700</name>
</gene>
<reference evidence="6 7" key="1">
    <citation type="journal article" date="2019" name="Sci. Rep.">
        <title>Comparative genomics of chytrid fungi reveal insights into the obligate biotrophic and pathogenic lifestyle of Synchytrium endobioticum.</title>
        <authorList>
            <person name="van de Vossenberg B.T.L.H."/>
            <person name="Warris S."/>
            <person name="Nguyen H.D.T."/>
            <person name="van Gent-Pelzer M.P.E."/>
            <person name="Joly D.L."/>
            <person name="van de Geest H.C."/>
            <person name="Bonants P.J.M."/>
            <person name="Smith D.S."/>
            <person name="Levesque C.A."/>
            <person name="van der Lee T.A.J."/>
        </authorList>
    </citation>
    <scope>NUCLEOTIDE SEQUENCE [LARGE SCALE GENOMIC DNA]</scope>
    <source>
        <strain evidence="6 7">CBS 675.73</strain>
    </source>
</reference>
<dbReference type="Proteomes" id="UP000320333">
    <property type="component" value="Unassembled WGS sequence"/>
</dbReference>
<evidence type="ECO:0000313" key="6">
    <source>
        <dbReference type="EMBL" id="TPX78032.1"/>
    </source>
</evidence>
<sequence length="533" mass="60642">MSGNKSVAIIGAGISGLAAARHFLHDGWDVVLFDRSDGPNIGGVWPQAYDFVRLQNSSHHYHFADFPFPDKVDFNPTKAQLVDYFTAFARHYDISRRIRFLSEVVDIEARDGSVPGWKLTIINKASTYREEYDFIVNAQGYFSIPKMPVVQGQDLFSGEIVHSSKILHTTAFKPNSKIVVVGTGKTALDFCVAAAGKDATVHQVVLTAHWTIPQYLLGFVHFNNAFFTRINTVMMPSWFHLPFEAKLHRGQRVVSRQEDANWDPILNCAPLVAVFWRMVQFLIAFSSGWRSDDALYPKHSILKDMRNSISVLPTEYNEMVRKNRIQVHSAATISRVSEKEVYLSDGSVISNVDLIVMATGYDSSRNCLVPKDKVHLVEEDGIYLYKHVVHPDLPNMCFATAHSIMLLATVDMSLHLATSWLRGEAYLPSREQQLAEIDRVRAWKRVNFGSEPHRALSVLTRFQQYLDEICVELGVNPLRKVARLGWWNPYAWIKEFLGWYVVEDYEFYAIRKEIATAHGKRQMGCNSPVPVEE</sequence>
<dbReference type="GO" id="GO:0004499">
    <property type="term" value="F:N,N-dimethylaniline monooxygenase activity"/>
    <property type="evidence" value="ECO:0007669"/>
    <property type="project" value="InterPro"/>
</dbReference>
<accession>A0A507FP31</accession>
<dbReference type="SUPFAM" id="SSF51905">
    <property type="entry name" value="FAD/NAD(P)-binding domain"/>
    <property type="match status" value="2"/>
</dbReference>
<keyword evidence="7" id="KW-1185">Reference proteome</keyword>
<dbReference type="InterPro" id="IPR036188">
    <property type="entry name" value="FAD/NAD-bd_sf"/>
</dbReference>
<proteinExistence type="inferred from homology"/>
<keyword evidence="4" id="KW-0521">NADP</keyword>
<keyword evidence="3" id="KW-0274">FAD</keyword>
<dbReference type="OrthoDB" id="66881at2759"/>
<dbReference type="PANTHER" id="PTHR23023">
    <property type="entry name" value="DIMETHYLANILINE MONOOXYGENASE"/>
    <property type="match status" value="1"/>
</dbReference>
<dbReference type="GO" id="GO:0050660">
    <property type="term" value="F:flavin adenine dinucleotide binding"/>
    <property type="evidence" value="ECO:0007669"/>
    <property type="project" value="InterPro"/>
</dbReference>
<dbReference type="STRING" id="246404.A0A507FP31"/>
<dbReference type="Pfam" id="PF00743">
    <property type="entry name" value="FMO-like"/>
    <property type="match status" value="2"/>
</dbReference>
<dbReference type="GO" id="GO:0050661">
    <property type="term" value="F:NADP binding"/>
    <property type="evidence" value="ECO:0007669"/>
    <property type="project" value="InterPro"/>
</dbReference>
<dbReference type="InterPro" id="IPR000960">
    <property type="entry name" value="Flavin_mOase"/>
</dbReference>
<evidence type="ECO:0000256" key="1">
    <source>
        <dbReference type="ARBA" id="ARBA00009183"/>
    </source>
</evidence>
<dbReference type="InterPro" id="IPR020946">
    <property type="entry name" value="Flavin_mOase-like"/>
</dbReference>
<protein>
    <recommendedName>
        <fullName evidence="8">FAD/NAD(P)-binding domain-containing protein</fullName>
    </recommendedName>
</protein>
<keyword evidence="2" id="KW-0285">Flavoprotein</keyword>
<name>A0A507FP31_9FUNG</name>
<evidence type="ECO:0000256" key="4">
    <source>
        <dbReference type="ARBA" id="ARBA00022857"/>
    </source>
</evidence>
<dbReference type="PIRSF" id="PIRSF000332">
    <property type="entry name" value="FMO"/>
    <property type="match status" value="1"/>
</dbReference>
<organism evidence="6 7">
    <name type="scientific">Chytriomyces confervae</name>
    <dbReference type="NCBI Taxonomy" id="246404"/>
    <lineage>
        <taxon>Eukaryota</taxon>
        <taxon>Fungi</taxon>
        <taxon>Fungi incertae sedis</taxon>
        <taxon>Chytridiomycota</taxon>
        <taxon>Chytridiomycota incertae sedis</taxon>
        <taxon>Chytridiomycetes</taxon>
        <taxon>Chytridiales</taxon>
        <taxon>Chytriomycetaceae</taxon>
        <taxon>Chytriomyces</taxon>
    </lineage>
</organism>
<dbReference type="EMBL" id="QEAP01000010">
    <property type="protein sequence ID" value="TPX78032.1"/>
    <property type="molecule type" value="Genomic_DNA"/>
</dbReference>
<evidence type="ECO:0000313" key="7">
    <source>
        <dbReference type="Proteomes" id="UP000320333"/>
    </source>
</evidence>
<evidence type="ECO:0000256" key="5">
    <source>
        <dbReference type="ARBA" id="ARBA00023002"/>
    </source>
</evidence>
<comment type="caution">
    <text evidence="6">The sequence shown here is derived from an EMBL/GenBank/DDBJ whole genome shotgun (WGS) entry which is preliminary data.</text>
</comment>
<dbReference type="AlphaFoldDB" id="A0A507FP31"/>
<evidence type="ECO:0000256" key="3">
    <source>
        <dbReference type="ARBA" id="ARBA00022827"/>
    </source>
</evidence>
<dbReference type="InterPro" id="IPR050346">
    <property type="entry name" value="FMO-like"/>
</dbReference>
<evidence type="ECO:0000256" key="2">
    <source>
        <dbReference type="ARBA" id="ARBA00022630"/>
    </source>
</evidence>
<evidence type="ECO:0008006" key="8">
    <source>
        <dbReference type="Google" id="ProtNLM"/>
    </source>
</evidence>